<gene>
    <name evidence="4" type="ORF">K8V11_11420</name>
</gene>
<dbReference type="SUPFAM" id="SSF51971">
    <property type="entry name" value="Nucleotide-binding domain"/>
    <property type="match status" value="1"/>
</dbReference>
<name>A0A921F652_9ACTN</name>
<dbReference type="AlphaFoldDB" id="A0A921F652"/>
<dbReference type="Pfam" id="PF01266">
    <property type="entry name" value="DAO"/>
    <property type="match status" value="1"/>
</dbReference>
<feature type="domain" description="FAD dependent oxidoreductase" evidence="3">
    <location>
        <begin position="6"/>
        <end position="415"/>
    </location>
</feature>
<comment type="caution">
    <text evidence="4">The sequence shown here is derived from an EMBL/GenBank/DDBJ whole genome shotgun (WGS) entry which is preliminary data.</text>
</comment>
<organism evidence="4 5">
    <name type="scientific">Dietzia timorensis</name>
    <dbReference type="NCBI Taxonomy" id="499555"/>
    <lineage>
        <taxon>Bacteria</taxon>
        <taxon>Bacillati</taxon>
        <taxon>Actinomycetota</taxon>
        <taxon>Actinomycetes</taxon>
        <taxon>Mycobacteriales</taxon>
        <taxon>Dietziaceae</taxon>
        <taxon>Dietzia</taxon>
    </lineage>
</organism>
<dbReference type="PANTHER" id="PTHR13847:SF289">
    <property type="entry name" value="GLYCINE OXIDASE"/>
    <property type="match status" value="1"/>
</dbReference>
<dbReference type="GO" id="GO:0005737">
    <property type="term" value="C:cytoplasm"/>
    <property type="evidence" value="ECO:0007669"/>
    <property type="project" value="TreeGrafter"/>
</dbReference>
<dbReference type="GO" id="GO:0016491">
    <property type="term" value="F:oxidoreductase activity"/>
    <property type="evidence" value="ECO:0007669"/>
    <property type="project" value="UniProtKB-KW"/>
</dbReference>
<dbReference type="InterPro" id="IPR006076">
    <property type="entry name" value="FAD-dep_OxRdtase"/>
</dbReference>
<protein>
    <submittedName>
        <fullName evidence="4">FAD-dependent oxidoreductase</fullName>
    </submittedName>
</protein>
<keyword evidence="1" id="KW-0560">Oxidoreductase</keyword>
<dbReference type="PANTHER" id="PTHR13847">
    <property type="entry name" value="SARCOSINE DEHYDROGENASE-RELATED"/>
    <property type="match status" value="1"/>
</dbReference>
<feature type="region of interest" description="Disordered" evidence="2">
    <location>
        <begin position="91"/>
        <end position="114"/>
    </location>
</feature>
<reference evidence="4" key="2">
    <citation type="submission" date="2021-09" db="EMBL/GenBank/DDBJ databases">
        <authorList>
            <person name="Gilroy R."/>
        </authorList>
    </citation>
    <scope>NUCLEOTIDE SEQUENCE</scope>
    <source>
        <strain evidence="4">ChiGjej1B1-18357</strain>
    </source>
</reference>
<accession>A0A921F652</accession>
<dbReference type="EMBL" id="DYXM01000222">
    <property type="protein sequence ID" value="HJE91603.1"/>
    <property type="molecule type" value="Genomic_DNA"/>
</dbReference>
<evidence type="ECO:0000313" key="5">
    <source>
        <dbReference type="Proteomes" id="UP000776650"/>
    </source>
</evidence>
<proteinExistence type="predicted"/>
<reference evidence="4" key="1">
    <citation type="journal article" date="2021" name="PeerJ">
        <title>Extensive microbial diversity within the chicken gut microbiome revealed by metagenomics and culture.</title>
        <authorList>
            <person name="Gilroy R."/>
            <person name="Ravi A."/>
            <person name="Getino M."/>
            <person name="Pursley I."/>
            <person name="Horton D.L."/>
            <person name="Alikhan N.F."/>
            <person name="Baker D."/>
            <person name="Gharbi K."/>
            <person name="Hall N."/>
            <person name="Watson M."/>
            <person name="Adriaenssens E.M."/>
            <person name="Foster-Nyarko E."/>
            <person name="Jarju S."/>
            <person name="Secka A."/>
            <person name="Antonio M."/>
            <person name="Oren A."/>
            <person name="Chaudhuri R.R."/>
            <person name="La Ragione R."/>
            <person name="Hildebrand F."/>
            <person name="Pallen M.J."/>
        </authorList>
    </citation>
    <scope>NUCLEOTIDE SEQUENCE</scope>
    <source>
        <strain evidence="4">ChiGjej1B1-18357</strain>
    </source>
</reference>
<sequence length="447" mass="46314">MAAARKVAIIGGSVIGLTIAFRAARAGFEVTVFDPDDSGPAGTPARSAAWVAGGMLAPYSEAWPGEPDGLRLGLEALAAWPALLEELAPYQASGGSDGEAAAEGESAEPADPWTFGDIRTGNGCLLLGCDSADARDNNLALDWALETAGLEPQSGADTVDPATLGDADQNNLAAENPVRRITRRDMRALEPGLTGQIRSAHYMPGEGSIDNRRLLGALRRGTEALGVAFVRRRIENLDQLGAGAEAGFNAVVIAAGEGSSRLANLPVRNVKGEVLRLFERPGCEPAPTHVVRAQVRGRPLYLVPREGGLVVGATQYEHGEDRQVTVAGVRDLLSDAETVFPAIGEYELRETIAGLRPMSADNLPYIGPLPPELLGGPTSFANDAGGGEPVAPLILAATGHGRNGVALSSVTAEAILAYLEEGADAAVSGAVAAAHPARILRGRKDVN</sequence>
<dbReference type="Gene3D" id="3.50.50.60">
    <property type="entry name" value="FAD/NAD(P)-binding domain"/>
    <property type="match status" value="2"/>
</dbReference>
<dbReference type="Gene3D" id="3.30.9.10">
    <property type="entry name" value="D-Amino Acid Oxidase, subunit A, domain 2"/>
    <property type="match status" value="1"/>
</dbReference>
<evidence type="ECO:0000256" key="2">
    <source>
        <dbReference type="SAM" id="MobiDB-lite"/>
    </source>
</evidence>
<dbReference type="InterPro" id="IPR036188">
    <property type="entry name" value="FAD/NAD-bd_sf"/>
</dbReference>
<evidence type="ECO:0000256" key="1">
    <source>
        <dbReference type="ARBA" id="ARBA00023002"/>
    </source>
</evidence>
<evidence type="ECO:0000313" key="4">
    <source>
        <dbReference type="EMBL" id="HJE91603.1"/>
    </source>
</evidence>
<dbReference type="SUPFAM" id="SSF54373">
    <property type="entry name" value="FAD-linked reductases, C-terminal domain"/>
    <property type="match status" value="1"/>
</dbReference>
<evidence type="ECO:0000259" key="3">
    <source>
        <dbReference type="Pfam" id="PF01266"/>
    </source>
</evidence>
<dbReference type="Proteomes" id="UP000776650">
    <property type="component" value="Unassembled WGS sequence"/>
</dbReference>
<dbReference type="RefSeq" id="WP_303914224.1">
    <property type="nucleotide sequence ID" value="NZ_DYXM01000222.1"/>
</dbReference>